<dbReference type="PATRIC" id="fig|742818.3.peg.1188"/>
<keyword evidence="1" id="KW-0540">Nuclease</keyword>
<name>K0YJN8_9ACTN</name>
<keyword evidence="2 7" id="KW-0255">Endonuclease</keyword>
<accession>K0YJN8</accession>
<proteinExistence type="inferred from homology"/>
<dbReference type="GO" id="GO:0004519">
    <property type="term" value="F:endonuclease activity"/>
    <property type="evidence" value="ECO:0007669"/>
    <property type="project" value="UniProtKB-KW"/>
</dbReference>
<dbReference type="Gene3D" id="3.40.960.10">
    <property type="entry name" value="VSR Endonuclease"/>
    <property type="match status" value="1"/>
</dbReference>
<keyword evidence="5" id="KW-0234">DNA repair</keyword>
<dbReference type="HOGENOM" id="CLU_111913_1_1_11"/>
<dbReference type="InterPro" id="IPR011335">
    <property type="entry name" value="Restrct_endonuc-II-like"/>
</dbReference>
<evidence type="ECO:0000256" key="2">
    <source>
        <dbReference type="ARBA" id="ARBA00022759"/>
    </source>
</evidence>
<dbReference type="eggNOG" id="COG3727">
    <property type="taxonomic scope" value="Bacteria"/>
</dbReference>
<dbReference type="GO" id="GO:0006298">
    <property type="term" value="P:mismatch repair"/>
    <property type="evidence" value="ECO:0007669"/>
    <property type="project" value="InterPro"/>
</dbReference>
<evidence type="ECO:0000256" key="3">
    <source>
        <dbReference type="ARBA" id="ARBA00022763"/>
    </source>
</evidence>
<dbReference type="EMBL" id="ADMD01000007">
    <property type="protein sequence ID" value="EJZ83611.1"/>
    <property type="molecule type" value="Genomic_DNA"/>
</dbReference>
<evidence type="ECO:0000313" key="8">
    <source>
        <dbReference type="Proteomes" id="UP000006069"/>
    </source>
</evidence>
<dbReference type="GO" id="GO:0016787">
    <property type="term" value="F:hydrolase activity"/>
    <property type="evidence" value="ECO:0007669"/>
    <property type="project" value="UniProtKB-KW"/>
</dbReference>
<organism evidence="7 8">
    <name type="scientific">Slackia piriformis YIT 12062</name>
    <dbReference type="NCBI Taxonomy" id="742818"/>
    <lineage>
        <taxon>Bacteria</taxon>
        <taxon>Bacillati</taxon>
        <taxon>Actinomycetota</taxon>
        <taxon>Coriobacteriia</taxon>
        <taxon>Eggerthellales</taxon>
        <taxon>Eggerthellaceae</taxon>
        <taxon>Slackia</taxon>
    </lineage>
</organism>
<reference evidence="7 8" key="1">
    <citation type="submission" date="2012-08" db="EMBL/GenBank/DDBJ databases">
        <title>The Genome Sequence of Slackia piriformis YIT 12062.</title>
        <authorList>
            <consortium name="The Broad Institute Genome Sequencing Platform"/>
            <person name="Earl A."/>
            <person name="Ward D."/>
            <person name="Feldgarden M."/>
            <person name="Gevers D."/>
            <person name="Morotomi M."/>
            <person name="Walker B."/>
            <person name="Young S.K."/>
            <person name="Zeng Q."/>
            <person name="Gargeya S."/>
            <person name="Fitzgerald M."/>
            <person name="Haas B."/>
            <person name="Abouelleil A."/>
            <person name="Alvarado L."/>
            <person name="Arachchi H.M."/>
            <person name="Berlin A.M."/>
            <person name="Chapman S.B."/>
            <person name="Goldberg J."/>
            <person name="Griggs A."/>
            <person name="Gujja S."/>
            <person name="Hansen M."/>
            <person name="Howarth C."/>
            <person name="Imamovic A."/>
            <person name="Larimer J."/>
            <person name="McCowen C."/>
            <person name="Montmayeur A."/>
            <person name="Murphy C."/>
            <person name="Neiman D."/>
            <person name="Pearson M."/>
            <person name="Priest M."/>
            <person name="Roberts A."/>
            <person name="Saif S."/>
            <person name="Shea T."/>
            <person name="Sisk P."/>
            <person name="Sykes S."/>
            <person name="Wortman J."/>
            <person name="Nusbaum C."/>
            <person name="Birren B."/>
        </authorList>
    </citation>
    <scope>NUCLEOTIDE SEQUENCE [LARGE SCALE GENOMIC DNA]</scope>
    <source>
        <strain evidence="7 8">YIT 12062</strain>
    </source>
</reference>
<sequence length="222" mass="26021">MTLGYRSRRFDEKRLVVSSRIHAARLVRGRPLGAMRQRKPGHSGLWYVTAKREHRKYIAKYARSTRCVMHAPRFPEKPVAPAVRKSMRGNKGKDTKPEMLVRARLREEGLAGYRLQWHVPGRPDVAYPGKKVALFINGCFWHRCPRCKPSMPKSNQEYWILKFERNVERDRRNVEALEADGWRVHVIWECQLNKKNREETFSCLIPQLRAELGRETPSGFEG</sequence>
<evidence type="ECO:0000313" key="7">
    <source>
        <dbReference type="EMBL" id="EJZ83611.1"/>
    </source>
</evidence>
<dbReference type="SUPFAM" id="SSF52980">
    <property type="entry name" value="Restriction endonuclease-like"/>
    <property type="match status" value="1"/>
</dbReference>
<keyword evidence="4" id="KW-0378">Hydrolase</keyword>
<evidence type="ECO:0000256" key="1">
    <source>
        <dbReference type="ARBA" id="ARBA00022722"/>
    </source>
</evidence>
<dbReference type="InterPro" id="IPR004603">
    <property type="entry name" value="DNA_mismatch_endonuc_vsr"/>
</dbReference>
<dbReference type="CDD" id="cd00221">
    <property type="entry name" value="Vsr"/>
    <property type="match status" value="1"/>
</dbReference>
<dbReference type="AlphaFoldDB" id="K0YJN8"/>
<dbReference type="NCBIfam" id="TIGR00632">
    <property type="entry name" value="vsr"/>
    <property type="match status" value="1"/>
</dbReference>
<evidence type="ECO:0000256" key="5">
    <source>
        <dbReference type="ARBA" id="ARBA00023204"/>
    </source>
</evidence>
<evidence type="ECO:0000256" key="6">
    <source>
        <dbReference type="ARBA" id="ARBA00029466"/>
    </source>
</evidence>
<dbReference type="Proteomes" id="UP000006069">
    <property type="component" value="Unassembled WGS sequence"/>
</dbReference>
<protein>
    <submittedName>
        <fullName evidence="7">DNA mismatch endonuclease Vsr</fullName>
    </submittedName>
</protein>
<dbReference type="Pfam" id="PF03852">
    <property type="entry name" value="Vsr"/>
    <property type="match status" value="1"/>
</dbReference>
<comment type="caution">
    <text evidence="7">The sequence shown here is derived from an EMBL/GenBank/DDBJ whole genome shotgun (WGS) entry which is preliminary data.</text>
</comment>
<keyword evidence="3" id="KW-0227">DNA damage</keyword>
<evidence type="ECO:0000256" key="4">
    <source>
        <dbReference type="ARBA" id="ARBA00022801"/>
    </source>
</evidence>
<keyword evidence="8" id="KW-1185">Reference proteome</keyword>
<comment type="similarity">
    <text evidence="6">Belongs to the Vsr family.</text>
</comment>
<gene>
    <name evidence="7" type="ORF">HMPREF9451_01131</name>
</gene>
<dbReference type="InParanoid" id="K0YJN8"/>